<keyword evidence="6" id="KW-0862">Zinc</keyword>
<dbReference type="InterPro" id="IPR003601">
    <property type="entry name" value="Topo_IA_2"/>
</dbReference>
<evidence type="ECO:0000256" key="7">
    <source>
        <dbReference type="ARBA" id="ARBA00023029"/>
    </source>
</evidence>
<keyword evidence="4" id="KW-0479">Metal-binding</keyword>
<dbReference type="GO" id="GO:0006310">
    <property type="term" value="P:DNA recombination"/>
    <property type="evidence" value="ECO:0007669"/>
    <property type="project" value="TreeGrafter"/>
</dbReference>
<feature type="compositionally biased region" description="Polar residues" evidence="13">
    <location>
        <begin position="686"/>
        <end position="734"/>
    </location>
</feature>
<dbReference type="GO" id="GO:0006265">
    <property type="term" value="P:DNA topological change"/>
    <property type="evidence" value="ECO:0007669"/>
    <property type="project" value="InterPro"/>
</dbReference>
<keyword evidence="5 11" id="KW-0863">Zinc-finger</keyword>
<feature type="region of interest" description="Disordered" evidence="13">
    <location>
        <begin position="820"/>
        <end position="839"/>
    </location>
</feature>
<evidence type="ECO:0000256" key="9">
    <source>
        <dbReference type="ARBA" id="ARBA00023235"/>
    </source>
</evidence>
<feature type="compositionally biased region" description="Polar residues" evidence="13">
    <location>
        <begin position="856"/>
        <end position="867"/>
    </location>
</feature>
<dbReference type="InterPro" id="IPR006171">
    <property type="entry name" value="TOPRIM_dom"/>
</dbReference>
<evidence type="ECO:0000256" key="1">
    <source>
        <dbReference type="ARBA" id="ARBA00000213"/>
    </source>
</evidence>
<dbReference type="CDD" id="cd00186">
    <property type="entry name" value="TOP1Ac"/>
    <property type="match status" value="1"/>
</dbReference>
<protein>
    <recommendedName>
        <fullName evidence="3 12">DNA topoisomerase</fullName>
        <ecNumber evidence="3 12">5.6.2.1</ecNumber>
    </recommendedName>
</protein>
<evidence type="ECO:0000259" key="16">
    <source>
        <dbReference type="PROSITE" id="PS51999"/>
    </source>
</evidence>
<evidence type="ECO:0000256" key="12">
    <source>
        <dbReference type="RuleBase" id="RU362092"/>
    </source>
</evidence>
<feature type="region of interest" description="Disordered" evidence="13">
    <location>
        <begin position="271"/>
        <end position="294"/>
    </location>
</feature>
<evidence type="ECO:0000256" key="2">
    <source>
        <dbReference type="ARBA" id="ARBA00009446"/>
    </source>
</evidence>
<feature type="domain" description="GRF-type" evidence="16">
    <location>
        <begin position="772"/>
        <end position="814"/>
    </location>
</feature>
<feature type="compositionally biased region" description="Basic and acidic residues" evidence="13">
    <location>
        <begin position="983"/>
        <end position="993"/>
    </location>
</feature>
<evidence type="ECO:0000256" key="3">
    <source>
        <dbReference type="ARBA" id="ARBA00012891"/>
    </source>
</evidence>
<dbReference type="Gene3D" id="1.10.290.10">
    <property type="entry name" value="Topoisomerase I, domain 4"/>
    <property type="match status" value="1"/>
</dbReference>
<proteinExistence type="inferred from homology"/>
<dbReference type="GO" id="GO:0006281">
    <property type="term" value="P:DNA repair"/>
    <property type="evidence" value="ECO:0007669"/>
    <property type="project" value="TreeGrafter"/>
</dbReference>
<feature type="compositionally biased region" description="Low complexity" evidence="13">
    <location>
        <begin position="828"/>
        <end position="839"/>
    </location>
</feature>
<evidence type="ECO:0000256" key="10">
    <source>
        <dbReference type="ARBA" id="ARBA00056363"/>
    </source>
</evidence>
<dbReference type="GO" id="GO:0003677">
    <property type="term" value="F:DNA binding"/>
    <property type="evidence" value="ECO:0007669"/>
    <property type="project" value="UniProtKB-KW"/>
</dbReference>
<keyword evidence="7 12" id="KW-0799">Topoisomerase</keyword>
<keyword evidence="8 12" id="KW-0238">DNA-binding</keyword>
<dbReference type="Gene3D" id="2.70.20.10">
    <property type="entry name" value="Topoisomerase I, domain 3"/>
    <property type="match status" value="1"/>
</dbReference>
<evidence type="ECO:0000256" key="8">
    <source>
        <dbReference type="ARBA" id="ARBA00023125"/>
    </source>
</evidence>
<dbReference type="FunFam" id="1.10.290.10:FF:000001">
    <property type="entry name" value="DNA topoisomerase"/>
    <property type="match status" value="1"/>
</dbReference>
<comment type="similarity">
    <text evidence="2 12">Belongs to the type IA topoisomerase family.</text>
</comment>
<organism evidence="18 19">
    <name type="scientific">Armadillidium nasatum</name>
    <dbReference type="NCBI Taxonomy" id="96803"/>
    <lineage>
        <taxon>Eukaryota</taxon>
        <taxon>Metazoa</taxon>
        <taxon>Ecdysozoa</taxon>
        <taxon>Arthropoda</taxon>
        <taxon>Crustacea</taxon>
        <taxon>Multicrustacea</taxon>
        <taxon>Malacostraca</taxon>
        <taxon>Eumalacostraca</taxon>
        <taxon>Peracarida</taxon>
        <taxon>Isopoda</taxon>
        <taxon>Oniscidea</taxon>
        <taxon>Crinocheta</taxon>
        <taxon>Armadillidiidae</taxon>
        <taxon>Armadillidium</taxon>
    </lineage>
</organism>
<evidence type="ECO:0000259" key="17">
    <source>
        <dbReference type="PROSITE" id="PS52039"/>
    </source>
</evidence>
<dbReference type="OrthoDB" id="430051at2759"/>
<dbReference type="Pfam" id="PF01751">
    <property type="entry name" value="Toprim"/>
    <property type="match status" value="1"/>
</dbReference>
<dbReference type="Proteomes" id="UP000326759">
    <property type="component" value="Unassembled WGS sequence"/>
</dbReference>
<dbReference type="EMBL" id="SEYY01012253">
    <property type="protein sequence ID" value="KAB7500912.1"/>
    <property type="molecule type" value="Genomic_DNA"/>
</dbReference>
<dbReference type="Pfam" id="PF01131">
    <property type="entry name" value="Topoisom_bac"/>
    <property type="match status" value="1"/>
</dbReference>
<dbReference type="PANTHER" id="PTHR11390">
    <property type="entry name" value="PROKARYOTIC DNA TOPOISOMERASE"/>
    <property type="match status" value="1"/>
</dbReference>
<evidence type="ECO:0000256" key="11">
    <source>
        <dbReference type="PROSITE-ProRule" id="PRU00047"/>
    </source>
</evidence>
<sequence length="993" mass="112692">MLNVKKSLEIEARAASRLIIWTDCDREGENIGFEIISVCRAVNPNLAKFSEITFQSVNRAIQNLGQPDEKLNNAVDVRSELDLRIGAAFTRFQTLRLQKVFPEVLSQTLISYGSCQFPTLGFVVERYKAIENFIPEQFWKIKVFHEIENCVVEFHWRRVRLFDQLVCQVLHEKLLEKYEAFVKSVKSRMKSKWRPLPLDTVELEKLASRKLRLNAKETMRLAEKLYTSGFISYPRTETNIFPKELDLRPLVQMQTVDPNWGEFAMRVVTNGPTPRQGKKSDQAHPPIHPTKYAPNLDGNEKRVYEFIVRHFLACCDKDAKGTETIVDINIADEEFTASGLIILERNYLEVYPYDKWSDKEMPNYQQNQVFQPTSIDMVDGETSPPPLLTEADLIALMEKHGIGTDATHADHIETIKSRLYVGLQETRFVPGELGMGLVEGYDSMGFQMSKPNLRSEFEADLKRICDGTKDPKLVLKEQVGKYRNVFVEALKQASKIDVALGKFLNETPQTPVDVAIPDVPQMDSSIMKCPSCGSDIIIKSKRDNKGLYASCQGYPDCRECIWFPDPVKKAEVLDEKCTVCEGAPRKIKFTFAPRSYSPLLPDEFTTCIAGCDSFFMETLDIRALRAKPKGNLSTSHDSGFSSSNNNSSNSNRGFTPASSSATRIVLTNRSNLQAPQNAPPFRNRSEPQSSIFSSQTQRNSFTPTASVHPNFNQNFKNREGTQSNVNPLQNLQPTFNRNSSFQNFRNNDNRNSTYQNNRSNDPCNGNSNNIVCNCNLDAIKLTVRKEGPNTGRQFYKCSKHQHESCNFFLWADDDEKQSLSSNRTGVDNNSGFNNFSQSNNFSQPNWNRSDFGSFPERNSFSQQSSFTPFERRENFSDEENERIVCNCGIEAKKLTTLKEGANKGREFYTCPKIREEQCGYFQWVDEISVNNRGNNIQRRGASRGRGGRGSSRGQNRGDRGGLKRKGSEGETGPKRKCGLCGEYGHDRRNCPNT</sequence>
<gene>
    <name evidence="18" type="primary">Top3a</name>
    <name evidence="18" type="ORF">Anas_01110</name>
</gene>
<dbReference type="PROSITE" id="PS52039">
    <property type="entry name" value="TOPO_IA_2"/>
    <property type="match status" value="1"/>
</dbReference>
<feature type="compositionally biased region" description="Low complexity" evidence="13">
    <location>
        <begin position="735"/>
        <end position="752"/>
    </location>
</feature>
<evidence type="ECO:0000259" key="14">
    <source>
        <dbReference type="PROSITE" id="PS50158"/>
    </source>
</evidence>
<dbReference type="PROSITE" id="PS50880">
    <property type="entry name" value="TOPRIM"/>
    <property type="match status" value="1"/>
</dbReference>
<dbReference type="Pfam" id="PF01396">
    <property type="entry name" value="Zn_ribbon_Top1"/>
    <property type="match status" value="1"/>
</dbReference>
<dbReference type="GO" id="GO:0003917">
    <property type="term" value="F:DNA topoisomerase type I (single strand cut, ATP-independent) activity"/>
    <property type="evidence" value="ECO:0007669"/>
    <property type="project" value="UniProtKB-EC"/>
</dbReference>
<keyword evidence="9 12" id="KW-0413">Isomerase</keyword>
<dbReference type="GO" id="GO:0008270">
    <property type="term" value="F:zinc ion binding"/>
    <property type="evidence" value="ECO:0007669"/>
    <property type="project" value="UniProtKB-KW"/>
</dbReference>
<comment type="function">
    <text evidence="12">Introduces a single-strand break via transesterification at a target site in duplex DNA. Releases the supercoiling and torsional tension of DNA introduced during the DNA replication and transcription by transiently cleaving and rejoining one strand of the DNA duplex. The scissile phosphodiester is attacked by the catalytic tyrosine of the enzyme, resulting in the formation of a DNA-(5'-phosphotyrosyl)-enzyme intermediate and the expulsion of a 3'-OH DNA strand.</text>
</comment>
<dbReference type="PRINTS" id="PR00417">
    <property type="entry name" value="PRTPISMRASEI"/>
</dbReference>
<dbReference type="InterPro" id="IPR000380">
    <property type="entry name" value="Topo_IA"/>
</dbReference>
<feature type="domain" description="CCHC-type" evidence="14">
    <location>
        <begin position="975"/>
        <end position="992"/>
    </location>
</feature>
<dbReference type="Pfam" id="PF06839">
    <property type="entry name" value="Zn_ribbon_GRF"/>
    <property type="match status" value="2"/>
</dbReference>
<dbReference type="AlphaFoldDB" id="A0A5N5T3I6"/>
<feature type="domain" description="GRF-type" evidence="16">
    <location>
        <begin position="885"/>
        <end position="927"/>
    </location>
</feature>
<feature type="compositionally biased region" description="Polar residues" evidence="13">
    <location>
        <begin position="631"/>
        <end position="640"/>
    </location>
</feature>
<reference evidence="18 19" key="1">
    <citation type="journal article" date="2019" name="PLoS Biol.">
        <title>Sex chromosomes control vertical transmission of feminizing Wolbachia symbionts in an isopod.</title>
        <authorList>
            <person name="Becking T."/>
            <person name="Chebbi M.A."/>
            <person name="Giraud I."/>
            <person name="Moumen B."/>
            <person name="Laverre T."/>
            <person name="Caubet Y."/>
            <person name="Peccoud J."/>
            <person name="Gilbert C."/>
            <person name="Cordaux R."/>
        </authorList>
    </citation>
    <scope>NUCLEOTIDE SEQUENCE [LARGE SCALE GENOMIC DNA]</scope>
    <source>
        <strain evidence="18">ANa2</strain>
        <tissue evidence="18">Whole body excluding digestive tract and cuticle</tissue>
    </source>
</reference>
<evidence type="ECO:0000256" key="5">
    <source>
        <dbReference type="ARBA" id="ARBA00022771"/>
    </source>
</evidence>
<dbReference type="PROSITE" id="PS50158">
    <property type="entry name" value="ZF_CCHC"/>
    <property type="match status" value="1"/>
</dbReference>
<evidence type="ECO:0000256" key="4">
    <source>
        <dbReference type="ARBA" id="ARBA00022723"/>
    </source>
</evidence>
<dbReference type="InterPro" id="IPR023406">
    <property type="entry name" value="Topo_IA_AS"/>
</dbReference>
<evidence type="ECO:0000259" key="15">
    <source>
        <dbReference type="PROSITE" id="PS50880"/>
    </source>
</evidence>
<dbReference type="InterPro" id="IPR023405">
    <property type="entry name" value="Topo_IA_core_domain"/>
</dbReference>
<dbReference type="FunFam" id="2.70.20.10:FF:000004">
    <property type="entry name" value="DNA topoisomerase"/>
    <property type="match status" value="1"/>
</dbReference>
<dbReference type="InterPro" id="IPR001878">
    <property type="entry name" value="Znf_CCHC"/>
</dbReference>
<dbReference type="SMART" id="SM00436">
    <property type="entry name" value="TOP1Bc"/>
    <property type="match status" value="1"/>
</dbReference>
<dbReference type="InterPro" id="IPR013824">
    <property type="entry name" value="Topo_IA_cen_sub1"/>
</dbReference>
<evidence type="ECO:0000256" key="13">
    <source>
        <dbReference type="SAM" id="MobiDB-lite"/>
    </source>
</evidence>
<dbReference type="InterPro" id="IPR013825">
    <property type="entry name" value="Topo_IA_cen_sub2"/>
</dbReference>
<name>A0A5N5T3I6_9CRUS</name>
<feature type="region of interest" description="Disordered" evidence="13">
    <location>
        <begin position="630"/>
        <end position="762"/>
    </location>
</feature>
<feature type="compositionally biased region" description="Polar residues" evidence="13">
    <location>
        <begin position="753"/>
        <end position="762"/>
    </location>
</feature>
<dbReference type="InterPro" id="IPR013497">
    <property type="entry name" value="Topo_IA_cen"/>
</dbReference>
<feature type="compositionally biased region" description="Polar residues" evidence="13">
    <location>
        <begin position="652"/>
        <end position="676"/>
    </location>
</feature>
<comment type="function">
    <text evidence="10">Releases the supercoiling and torsional tension of DNA introduced during the DNA replication and transcription by transiently cleaving and rejoining one strand of the DNA duplex. Introduces a single-strand break via transesterification at a target site in duplex DNA. The scissile phosphodiester is attacked by the catalytic tyrosine of the enzyme, resulting in the formation of a DNA-(5'-phosphotyrosyl)-enzyme intermediate and the expulsion of a 3'-OH DNA strand. The free DNA strand than undergoes passage around the unbroken strand thus removing DNA supercoils. Finally, in the religation step, the DNA 3'-OH attacks the covalent intermediate to expel the active-site tyrosine and restore the DNA phosphodiester backbone. Weakly relaxes negative supercoils and displays a distinct preference for binding single-stranded DNA.</text>
</comment>
<dbReference type="InterPro" id="IPR013498">
    <property type="entry name" value="Topo_IA_Znf"/>
</dbReference>
<dbReference type="PROSITE" id="PS51999">
    <property type="entry name" value="ZF_GRF"/>
    <property type="match status" value="2"/>
</dbReference>
<feature type="domain" description="Topo IA-type catalytic" evidence="17">
    <location>
        <begin position="68"/>
        <end position="486"/>
    </location>
</feature>
<feature type="compositionally biased region" description="Basic and acidic residues" evidence="13">
    <location>
        <begin position="955"/>
        <end position="973"/>
    </location>
</feature>
<dbReference type="GO" id="GO:0031422">
    <property type="term" value="C:RecQ family helicase-topoisomerase III complex"/>
    <property type="evidence" value="ECO:0007669"/>
    <property type="project" value="TreeGrafter"/>
</dbReference>
<evidence type="ECO:0000256" key="6">
    <source>
        <dbReference type="ARBA" id="ARBA00022833"/>
    </source>
</evidence>
<dbReference type="Gene3D" id="3.40.50.140">
    <property type="match status" value="1"/>
</dbReference>
<feature type="domain" description="Toprim" evidence="15">
    <location>
        <begin position="1"/>
        <end position="54"/>
    </location>
</feature>
<dbReference type="Gene3D" id="3.30.65.10">
    <property type="entry name" value="Bacterial Topoisomerase I, domain 1"/>
    <property type="match status" value="1"/>
</dbReference>
<dbReference type="GO" id="GO:0005634">
    <property type="term" value="C:nucleus"/>
    <property type="evidence" value="ECO:0007669"/>
    <property type="project" value="TreeGrafter"/>
</dbReference>
<comment type="caution">
    <text evidence="18">The sequence shown here is derived from an EMBL/GenBank/DDBJ whole genome shotgun (WGS) entry which is preliminary data.</text>
</comment>
<dbReference type="CDD" id="cd01028">
    <property type="entry name" value="TOPRIM_TopoIA"/>
    <property type="match status" value="1"/>
</dbReference>
<dbReference type="PANTHER" id="PTHR11390:SF21">
    <property type="entry name" value="DNA TOPOISOMERASE 3-ALPHA"/>
    <property type="match status" value="1"/>
</dbReference>
<keyword evidence="19" id="KW-1185">Reference proteome</keyword>
<comment type="catalytic activity">
    <reaction evidence="1 12">
        <text>ATP-independent breakage of single-stranded DNA, followed by passage and rejoining.</text>
        <dbReference type="EC" id="5.6.2.1"/>
    </reaction>
</comment>
<dbReference type="FunFam" id="1.10.460.10:FF:000003">
    <property type="entry name" value="DNA topoisomerase"/>
    <property type="match status" value="1"/>
</dbReference>
<dbReference type="InterPro" id="IPR003602">
    <property type="entry name" value="Topo_IA_DNA-bd_dom"/>
</dbReference>
<feature type="region of interest" description="Disordered" evidence="13">
    <location>
        <begin position="846"/>
        <end position="874"/>
    </location>
</feature>
<dbReference type="Gene3D" id="1.10.460.10">
    <property type="entry name" value="Topoisomerase I, domain 2"/>
    <property type="match status" value="1"/>
</dbReference>
<dbReference type="PROSITE" id="PS00396">
    <property type="entry name" value="TOPO_IA_1"/>
    <property type="match status" value="1"/>
</dbReference>
<dbReference type="InterPro" id="IPR013826">
    <property type="entry name" value="Topo_IA_cen_sub3"/>
</dbReference>
<evidence type="ECO:0000313" key="19">
    <source>
        <dbReference type="Proteomes" id="UP000326759"/>
    </source>
</evidence>
<accession>A0A5N5T3I6</accession>
<evidence type="ECO:0000313" key="18">
    <source>
        <dbReference type="EMBL" id="KAB7500912.1"/>
    </source>
</evidence>
<dbReference type="InterPro" id="IPR010666">
    <property type="entry name" value="Znf_GRF"/>
</dbReference>
<feature type="region of interest" description="Disordered" evidence="13">
    <location>
        <begin position="934"/>
        <end position="993"/>
    </location>
</feature>
<dbReference type="EC" id="5.6.2.1" evidence="3 12"/>
<dbReference type="SUPFAM" id="SSF56712">
    <property type="entry name" value="Prokaryotic type I DNA topoisomerase"/>
    <property type="match status" value="1"/>
</dbReference>
<dbReference type="SMART" id="SM00437">
    <property type="entry name" value="TOP1Ac"/>
    <property type="match status" value="1"/>
</dbReference>
<feature type="compositionally biased region" description="Low complexity" evidence="13">
    <location>
        <begin position="641"/>
        <end position="651"/>
    </location>
</feature>